<evidence type="ECO:0000259" key="5">
    <source>
        <dbReference type="Pfam" id="PF09375"/>
    </source>
</evidence>
<dbReference type="AlphaFoldDB" id="A0AAQ1ZLN3"/>
<evidence type="ECO:0000256" key="1">
    <source>
        <dbReference type="ARBA" id="ARBA00004196"/>
    </source>
</evidence>
<dbReference type="CDD" id="cd14658">
    <property type="entry name" value="Imelysin-like_IrpA"/>
    <property type="match status" value="1"/>
</dbReference>
<evidence type="ECO:0000313" key="6">
    <source>
        <dbReference type="EMBL" id="SUB96582.1"/>
    </source>
</evidence>
<feature type="compositionally biased region" description="Basic and acidic residues" evidence="3">
    <location>
        <begin position="312"/>
        <end position="329"/>
    </location>
</feature>
<feature type="chain" id="PRO_5042832154" evidence="4">
    <location>
        <begin position="26"/>
        <end position="441"/>
    </location>
</feature>
<feature type="region of interest" description="Disordered" evidence="3">
    <location>
        <begin position="309"/>
        <end position="332"/>
    </location>
</feature>
<name>A0AAQ1ZLN3_9BACT</name>
<dbReference type="Gene3D" id="1.20.1420.20">
    <property type="entry name" value="M75 peptidase, HXXE motif"/>
    <property type="match status" value="1"/>
</dbReference>
<evidence type="ECO:0000256" key="4">
    <source>
        <dbReference type="SAM" id="SignalP"/>
    </source>
</evidence>
<comment type="caution">
    <text evidence="6">The sequence shown here is derived from an EMBL/GenBank/DDBJ whole genome shotgun (WGS) entry which is preliminary data.</text>
</comment>
<keyword evidence="2 4" id="KW-0732">Signal</keyword>
<proteinExistence type="predicted"/>
<organism evidence="6 7">
    <name type="scientific">Segatella buccae</name>
    <dbReference type="NCBI Taxonomy" id="28126"/>
    <lineage>
        <taxon>Bacteria</taxon>
        <taxon>Pseudomonadati</taxon>
        <taxon>Bacteroidota</taxon>
        <taxon>Bacteroidia</taxon>
        <taxon>Bacteroidales</taxon>
        <taxon>Prevotellaceae</taxon>
        <taxon>Segatella</taxon>
    </lineage>
</organism>
<dbReference type="RefSeq" id="WP_004343150.1">
    <property type="nucleotide sequence ID" value="NZ_CALLWX010000003.1"/>
</dbReference>
<dbReference type="EMBL" id="UGTJ01000002">
    <property type="protein sequence ID" value="SUB96582.1"/>
    <property type="molecule type" value="Genomic_DNA"/>
</dbReference>
<dbReference type="Pfam" id="PF09375">
    <property type="entry name" value="Peptidase_M75"/>
    <property type="match status" value="1"/>
</dbReference>
<feature type="signal peptide" evidence="4">
    <location>
        <begin position="1"/>
        <end position="25"/>
    </location>
</feature>
<evidence type="ECO:0000313" key="7">
    <source>
        <dbReference type="Proteomes" id="UP000255283"/>
    </source>
</evidence>
<comment type="subcellular location">
    <subcellularLocation>
        <location evidence="1">Cell envelope</location>
    </subcellularLocation>
</comment>
<accession>A0AAQ1ZLN3</accession>
<dbReference type="GO" id="GO:0030313">
    <property type="term" value="C:cell envelope"/>
    <property type="evidence" value="ECO:0007669"/>
    <property type="project" value="UniProtKB-SubCell"/>
</dbReference>
<dbReference type="InterPro" id="IPR038352">
    <property type="entry name" value="Imelysin_sf"/>
</dbReference>
<gene>
    <name evidence="6" type="ORF">NCTC13063_02346</name>
</gene>
<evidence type="ECO:0000256" key="2">
    <source>
        <dbReference type="ARBA" id="ARBA00022729"/>
    </source>
</evidence>
<feature type="domain" description="Imelysin-like" evidence="5">
    <location>
        <begin position="57"/>
        <end position="429"/>
    </location>
</feature>
<dbReference type="PROSITE" id="PS51257">
    <property type="entry name" value="PROKAR_LIPOPROTEIN"/>
    <property type="match status" value="1"/>
</dbReference>
<sequence length="441" mass="48635">MKKMFKYAMLFAAACTLTWSMTSCSDDDKGDDGKTTIEKQEQAVKDLTAEYLNNVVYPTYGNLASEAEGLYAKINALKAKLKAGTRVEQSEIDAICTSYKAARQYWEESEAFLYGAASDFEIDPHIDSWPLDVPTLAKDLASDAKIKTLDKEAEDIEVTRKNLTAENLGFHGIEFIFFRDGKNRPASFFNNDEVEKYENIFDGKNVTAKEEVIFATAVAGDLRDKCYQLVVAWNPAASAAYKARIAECAKHFDDFKTLTKKGLTYGEDLLQAGTAKSTQSSVKKVVETILVSGCSNICAEVADQKMGQAYRASKDPNSQHEGEDGKMEPDDPNYIESPYSYNSFTDFYDNIMSIQNSLYGNYNGNTYAAKSLMSYLNTYNVVEAALINAKLTAALKALKACQTSGTPFVLNPGAPLVKAAMDAVGELDSELNKASQWILKN</sequence>
<reference evidence="6 7" key="1">
    <citation type="submission" date="2018-06" db="EMBL/GenBank/DDBJ databases">
        <authorList>
            <consortium name="Pathogen Informatics"/>
            <person name="Doyle S."/>
        </authorList>
    </citation>
    <scope>NUCLEOTIDE SEQUENCE [LARGE SCALE GENOMIC DNA]</scope>
    <source>
        <strain evidence="6 7">NCTC13063</strain>
    </source>
</reference>
<evidence type="ECO:0000256" key="3">
    <source>
        <dbReference type="SAM" id="MobiDB-lite"/>
    </source>
</evidence>
<dbReference type="InterPro" id="IPR018976">
    <property type="entry name" value="Imelysin-like"/>
</dbReference>
<protein>
    <submittedName>
        <fullName evidence="6">Uncharacterized iron-regulated protein</fullName>
    </submittedName>
</protein>
<dbReference type="Proteomes" id="UP000255283">
    <property type="component" value="Unassembled WGS sequence"/>
</dbReference>
<dbReference type="InterPro" id="IPR034982">
    <property type="entry name" value="Imelysin-like_IrpA"/>
</dbReference>